<dbReference type="GO" id="GO:0016020">
    <property type="term" value="C:membrane"/>
    <property type="evidence" value="ECO:0007669"/>
    <property type="project" value="GOC"/>
</dbReference>
<sequence length="385" mass="42684">MWVISQGWGAAIEWVSLHVVGPCLAVFGLGNAFGNPAEVAEAVIITLLQLVMISLVFRPLESLFPAERWENRRLTTIDRNYTLLMLLGLFPLFSYLVLTPVAHLLGGESATLAAVNDGPTWGLTHWVPWFEHHPYVAFAVYYVVYDLAYYWMHRAQHAIPWWWALHSMHHSQRQMSCWSNDRTAYLDGVLQSFVLASVALVMGVEPAQFAWLVLLSELVQNFSHANVRLRIGQRLGKVLVGPAFHRLHHMVRDPDRPTFHNCNFGQVLSIWDRVFGTARYGEPVHPTGVSDPIVDADNGKGLISLQWYVLKRFWAAFRSPAGWRPGDVHFGGPGFAPIADDADTVPAGLPASPPVNSSARPPLTPSSTRPANSAVAGADSDAATR</sequence>
<reference evidence="10 11" key="1">
    <citation type="submission" date="2019-08" db="EMBL/GenBank/DDBJ databases">
        <title>Amphibian skin-associated Pigmentiphaga: genome sequence and occurrence across geography and hosts.</title>
        <authorList>
            <person name="Bletz M.C."/>
            <person name="Bunk B."/>
            <person name="Sproeer C."/>
            <person name="Biwer P."/>
            <person name="Reiter S."/>
            <person name="Rabemananjara F.C.E."/>
            <person name="Schulz S."/>
            <person name="Overmann J."/>
            <person name="Vences M."/>
        </authorList>
    </citation>
    <scope>NUCLEOTIDE SEQUENCE [LARGE SCALE GENOMIC DNA]</scope>
    <source>
        <strain evidence="10 11">Mada1488</strain>
    </source>
</reference>
<dbReference type="InterPro" id="IPR006694">
    <property type="entry name" value="Fatty_acid_hydroxylase"/>
</dbReference>
<evidence type="ECO:0000256" key="6">
    <source>
        <dbReference type="ARBA" id="ARBA00023136"/>
    </source>
</evidence>
<dbReference type="PANTHER" id="PTHR21624:SF1">
    <property type="entry name" value="ALKYLGLYCEROL MONOOXYGENASE"/>
    <property type="match status" value="1"/>
</dbReference>
<keyword evidence="5" id="KW-0443">Lipid metabolism</keyword>
<dbReference type="GO" id="GO:0005506">
    <property type="term" value="F:iron ion binding"/>
    <property type="evidence" value="ECO:0007669"/>
    <property type="project" value="InterPro"/>
</dbReference>
<dbReference type="RefSeq" id="WP_148817728.1">
    <property type="nucleotide sequence ID" value="NZ_CP043046.1"/>
</dbReference>
<feature type="region of interest" description="Disordered" evidence="7">
    <location>
        <begin position="341"/>
        <end position="385"/>
    </location>
</feature>
<name>A0A5C0B0W7_9BURK</name>
<keyword evidence="6 8" id="KW-0472">Membrane</keyword>
<dbReference type="InterPro" id="IPR051689">
    <property type="entry name" value="Sterol_desaturase/TMEM195"/>
</dbReference>
<feature type="transmembrane region" description="Helical" evidence="8">
    <location>
        <begin position="135"/>
        <end position="152"/>
    </location>
</feature>
<keyword evidence="3 8" id="KW-1133">Transmembrane helix</keyword>
<proteinExistence type="predicted"/>
<feature type="transmembrane region" description="Helical" evidence="8">
    <location>
        <begin position="184"/>
        <end position="203"/>
    </location>
</feature>
<keyword evidence="4" id="KW-0560">Oxidoreductase</keyword>
<dbReference type="GO" id="GO:0006643">
    <property type="term" value="P:membrane lipid metabolic process"/>
    <property type="evidence" value="ECO:0007669"/>
    <property type="project" value="TreeGrafter"/>
</dbReference>
<evidence type="ECO:0000256" key="3">
    <source>
        <dbReference type="ARBA" id="ARBA00022989"/>
    </source>
</evidence>
<protein>
    <submittedName>
        <fullName evidence="10">Sterol desaturase family protein</fullName>
    </submittedName>
</protein>
<evidence type="ECO:0000256" key="2">
    <source>
        <dbReference type="ARBA" id="ARBA00022692"/>
    </source>
</evidence>
<dbReference type="GO" id="GO:0008610">
    <property type="term" value="P:lipid biosynthetic process"/>
    <property type="evidence" value="ECO:0007669"/>
    <property type="project" value="InterPro"/>
</dbReference>
<keyword evidence="2 8" id="KW-0812">Transmembrane</keyword>
<evidence type="ECO:0000313" key="11">
    <source>
        <dbReference type="Proteomes" id="UP000325161"/>
    </source>
</evidence>
<feature type="compositionally biased region" description="Polar residues" evidence="7">
    <location>
        <begin position="354"/>
        <end position="371"/>
    </location>
</feature>
<dbReference type="OrthoDB" id="9770329at2"/>
<feature type="transmembrane region" description="Helical" evidence="8">
    <location>
        <begin position="12"/>
        <end position="33"/>
    </location>
</feature>
<dbReference type="PANTHER" id="PTHR21624">
    <property type="entry name" value="STEROL DESATURASE-RELATED PROTEIN"/>
    <property type="match status" value="1"/>
</dbReference>
<accession>A0A5C0B0W7</accession>
<dbReference type="EMBL" id="CP043046">
    <property type="protein sequence ID" value="QEI08292.1"/>
    <property type="molecule type" value="Genomic_DNA"/>
</dbReference>
<gene>
    <name evidence="10" type="ORF">FXN63_22500</name>
</gene>
<evidence type="ECO:0000256" key="8">
    <source>
        <dbReference type="SAM" id="Phobius"/>
    </source>
</evidence>
<feature type="transmembrane region" description="Helical" evidence="8">
    <location>
        <begin position="81"/>
        <end position="98"/>
    </location>
</feature>
<evidence type="ECO:0000313" key="10">
    <source>
        <dbReference type="EMBL" id="QEI08292.1"/>
    </source>
</evidence>
<dbReference type="GO" id="GO:0050479">
    <property type="term" value="F:glyceryl-ether monooxygenase activity"/>
    <property type="evidence" value="ECO:0007669"/>
    <property type="project" value="TreeGrafter"/>
</dbReference>
<feature type="domain" description="Fatty acid hydroxylase" evidence="9">
    <location>
        <begin position="138"/>
        <end position="277"/>
    </location>
</feature>
<evidence type="ECO:0000256" key="1">
    <source>
        <dbReference type="ARBA" id="ARBA00004127"/>
    </source>
</evidence>
<keyword evidence="11" id="KW-1185">Reference proteome</keyword>
<evidence type="ECO:0000256" key="7">
    <source>
        <dbReference type="SAM" id="MobiDB-lite"/>
    </source>
</evidence>
<evidence type="ECO:0000256" key="5">
    <source>
        <dbReference type="ARBA" id="ARBA00023098"/>
    </source>
</evidence>
<dbReference type="AlphaFoldDB" id="A0A5C0B0W7"/>
<dbReference type="GO" id="GO:0012505">
    <property type="term" value="C:endomembrane system"/>
    <property type="evidence" value="ECO:0007669"/>
    <property type="project" value="UniProtKB-SubCell"/>
</dbReference>
<evidence type="ECO:0000256" key="4">
    <source>
        <dbReference type="ARBA" id="ARBA00023002"/>
    </source>
</evidence>
<feature type="transmembrane region" description="Helical" evidence="8">
    <location>
        <begin position="39"/>
        <end position="60"/>
    </location>
</feature>
<dbReference type="Pfam" id="PF04116">
    <property type="entry name" value="FA_hydroxylase"/>
    <property type="match status" value="1"/>
</dbReference>
<organism evidence="10 11">
    <name type="scientific">Pigmentiphaga aceris</name>
    <dbReference type="NCBI Taxonomy" id="1940612"/>
    <lineage>
        <taxon>Bacteria</taxon>
        <taxon>Pseudomonadati</taxon>
        <taxon>Pseudomonadota</taxon>
        <taxon>Betaproteobacteria</taxon>
        <taxon>Burkholderiales</taxon>
        <taxon>Alcaligenaceae</taxon>
        <taxon>Pigmentiphaga</taxon>
    </lineage>
</organism>
<comment type="subcellular location">
    <subcellularLocation>
        <location evidence="1">Endomembrane system</location>
        <topology evidence="1">Multi-pass membrane protein</topology>
    </subcellularLocation>
</comment>
<dbReference type="Proteomes" id="UP000325161">
    <property type="component" value="Chromosome"/>
</dbReference>
<dbReference type="KEGG" id="pacr:FXN63_22500"/>
<evidence type="ECO:0000259" key="9">
    <source>
        <dbReference type="Pfam" id="PF04116"/>
    </source>
</evidence>